<protein>
    <recommendedName>
        <fullName evidence="3">ATPase AAA-type core domain-containing protein</fullName>
    </recommendedName>
</protein>
<dbReference type="OrthoDB" id="66620at2759"/>
<name>A0A7R8X1T7_9CRUS</name>
<dbReference type="SUPFAM" id="SSF52540">
    <property type="entry name" value="P-loop containing nucleoside triphosphate hydrolases"/>
    <property type="match status" value="1"/>
</dbReference>
<dbReference type="AlphaFoldDB" id="A0A7R8X1T7"/>
<evidence type="ECO:0000259" key="3">
    <source>
        <dbReference type="Pfam" id="PF13304"/>
    </source>
</evidence>
<dbReference type="EMBL" id="OB723869">
    <property type="protein sequence ID" value="CAD7239370.1"/>
    <property type="molecule type" value="Genomic_DNA"/>
</dbReference>
<feature type="non-terminal residue" evidence="4">
    <location>
        <position position="61"/>
    </location>
</feature>
<organism evidence="4">
    <name type="scientific">Cyprideis torosa</name>
    <dbReference type="NCBI Taxonomy" id="163714"/>
    <lineage>
        <taxon>Eukaryota</taxon>
        <taxon>Metazoa</taxon>
        <taxon>Ecdysozoa</taxon>
        <taxon>Arthropoda</taxon>
        <taxon>Crustacea</taxon>
        <taxon>Oligostraca</taxon>
        <taxon>Ostracoda</taxon>
        <taxon>Podocopa</taxon>
        <taxon>Podocopida</taxon>
        <taxon>Cytherocopina</taxon>
        <taxon>Cytheroidea</taxon>
        <taxon>Cytherideidae</taxon>
        <taxon>Cyprideis</taxon>
    </lineage>
</organism>
<sequence>MKQRLAIASALLNDPQVLILDEPTNGLDPAGIIQIRDLIREIASKGTTILLASHLLDEVEK</sequence>
<dbReference type="InterPro" id="IPR003959">
    <property type="entry name" value="ATPase_AAA_core"/>
</dbReference>
<reference evidence="4" key="1">
    <citation type="submission" date="2020-11" db="EMBL/GenBank/DDBJ databases">
        <authorList>
            <person name="Tran Van P."/>
        </authorList>
    </citation>
    <scope>NUCLEOTIDE SEQUENCE</scope>
</reference>
<evidence type="ECO:0000256" key="2">
    <source>
        <dbReference type="ARBA" id="ARBA00022448"/>
    </source>
</evidence>
<proteinExistence type="inferred from homology"/>
<comment type="similarity">
    <text evidence="1">Belongs to the ABC transporter superfamily.</text>
</comment>
<evidence type="ECO:0000313" key="4">
    <source>
        <dbReference type="EMBL" id="CAD7239370.1"/>
    </source>
</evidence>
<evidence type="ECO:0000256" key="1">
    <source>
        <dbReference type="ARBA" id="ARBA00005417"/>
    </source>
</evidence>
<accession>A0A7R8X1T7</accession>
<dbReference type="InterPro" id="IPR027417">
    <property type="entry name" value="P-loop_NTPase"/>
</dbReference>
<dbReference type="Gene3D" id="3.40.50.300">
    <property type="entry name" value="P-loop containing nucleotide triphosphate hydrolases"/>
    <property type="match status" value="1"/>
</dbReference>
<dbReference type="GO" id="GO:0005524">
    <property type="term" value="F:ATP binding"/>
    <property type="evidence" value="ECO:0007669"/>
    <property type="project" value="InterPro"/>
</dbReference>
<dbReference type="PANTHER" id="PTHR43335">
    <property type="entry name" value="ABC TRANSPORTER, ATP-BINDING PROTEIN"/>
    <property type="match status" value="1"/>
</dbReference>
<dbReference type="GO" id="GO:0016887">
    <property type="term" value="F:ATP hydrolysis activity"/>
    <property type="evidence" value="ECO:0007669"/>
    <property type="project" value="InterPro"/>
</dbReference>
<feature type="domain" description="ATPase AAA-type core" evidence="3">
    <location>
        <begin position="3"/>
        <end position="54"/>
    </location>
</feature>
<dbReference type="Pfam" id="PF13304">
    <property type="entry name" value="AAA_21"/>
    <property type="match status" value="1"/>
</dbReference>
<keyword evidence="2" id="KW-0813">Transport</keyword>
<gene>
    <name evidence="4" type="ORF">CTOB1V02_LOCUS17185</name>
</gene>